<organism evidence="1 2">
    <name type="scientific">Nocardiopsis aegyptia</name>
    <dbReference type="NCBI Taxonomy" id="220378"/>
    <lineage>
        <taxon>Bacteria</taxon>
        <taxon>Bacillati</taxon>
        <taxon>Actinomycetota</taxon>
        <taxon>Actinomycetes</taxon>
        <taxon>Streptosporangiales</taxon>
        <taxon>Nocardiopsidaceae</taxon>
        <taxon>Nocardiopsis</taxon>
    </lineage>
</organism>
<accession>A0A7Z0JDY1</accession>
<name>A0A7Z0JDY1_9ACTN</name>
<dbReference type="EMBL" id="JACCFS010000001">
    <property type="protein sequence ID" value="NYJ37980.1"/>
    <property type="molecule type" value="Genomic_DNA"/>
</dbReference>
<proteinExistence type="predicted"/>
<reference evidence="1 2" key="1">
    <citation type="submission" date="2020-07" db="EMBL/GenBank/DDBJ databases">
        <title>Sequencing the genomes of 1000 actinobacteria strains.</title>
        <authorList>
            <person name="Klenk H.-P."/>
        </authorList>
    </citation>
    <scope>NUCLEOTIDE SEQUENCE [LARGE SCALE GENOMIC DNA]</scope>
    <source>
        <strain evidence="1 2">DSM 44442</strain>
    </source>
</reference>
<dbReference type="RefSeq" id="WP_179829142.1">
    <property type="nucleotide sequence ID" value="NZ_JACCFS010000001.1"/>
</dbReference>
<comment type="caution">
    <text evidence="1">The sequence shown here is derived from an EMBL/GenBank/DDBJ whole genome shotgun (WGS) entry which is preliminary data.</text>
</comment>
<dbReference type="SUPFAM" id="SSF89372">
    <property type="entry name" value="Fucose-specific lectin"/>
    <property type="match status" value="1"/>
</dbReference>
<gene>
    <name evidence="1" type="ORF">HNR10_005861</name>
</gene>
<evidence type="ECO:0000313" key="2">
    <source>
        <dbReference type="Proteomes" id="UP000572051"/>
    </source>
</evidence>
<dbReference type="Proteomes" id="UP000572051">
    <property type="component" value="Unassembled WGS sequence"/>
</dbReference>
<evidence type="ECO:0000313" key="1">
    <source>
        <dbReference type="EMBL" id="NYJ37980.1"/>
    </source>
</evidence>
<protein>
    <submittedName>
        <fullName evidence="1">Uncharacterized protein</fullName>
    </submittedName>
</protein>
<keyword evidence="2" id="KW-1185">Reference proteome</keyword>
<sequence length="127" mass="14356">MHLWRDNDAGMVWSGPACFGGRSRYTDSTLIQSNYGAPGNVEVLAVDESGNLYFFWRMDRHPWTWSGPFRVGTDVAFDVRECRFGWRAGYHQADTHVVVRIQLAPDAGIAASTMNTLRTTWRDGIIS</sequence>
<dbReference type="AlphaFoldDB" id="A0A7Z0JDY1"/>